<gene>
    <name evidence="2" type="ORF">S01H1_71069</name>
</gene>
<protein>
    <recommendedName>
        <fullName evidence="1">DUF362 domain-containing protein</fullName>
    </recommendedName>
</protein>
<organism evidence="2">
    <name type="scientific">marine sediment metagenome</name>
    <dbReference type="NCBI Taxonomy" id="412755"/>
    <lineage>
        <taxon>unclassified sequences</taxon>
        <taxon>metagenomes</taxon>
        <taxon>ecological metagenomes</taxon>
    </lineage>
</organism>
<dbReference type="EMBL" id="BARS01047301">
    <property type="protein sequence ID" value="GAG38562.1"/>
    <property type="molecule type" value="Genomic_DNA"/>
</dbReference>
<evidence type="ECO:0000313" key="2">
    <source>
        <dbReference type="EMBL" id="GAG38562.1"/>
    </source>
</evidence>
<dbReference type="InterPro" id="IPR007160">
    <property type="entry name" value="DUF362"/>
</dbReference>
<accession>X0XTB4</accession>
<evidence type="ECO:0000259" key="1">
    <source>
        <dbReference type="Pfam" id="PF04015"/>
    </source>
</evidence>
<proteinExistence type="predicted"/>
<name>X0XTB4_9ZZZZ</name>
<sequence length="244" mass="26550">GAAEVIIGEGSHLPTFDWQYAITLDGSTNLVKEAERLSSLYDGDVTLACLETDSPAWVEIPSKTSLNKIAISSLVANADKVITIPVAKTHSWAQLTLALKNFIGITPLSHYAQLIDNTWWNRGTFDHSSPRAIAQVYLDIVKSIKPDLSIIDFSIGIEGDGPTIALGSTTLNMKERLGSWAIIASTDIMAADATAARIMSHATNKVKHLSMGFDMGLGEIREQLIEIIGEKLDNLRVPWKPARL</sequence>
<feature type="non-terminal residue" evidence="2">
    <location>
        <position position="1"/>
    </location>
</feature>
<dbReference type="AlphaFoldDB" id="X0XTB4"/>
<comment type="caution">
    <text evidence="2">The sequence shown here is derived from an EMBL/GenBank/DDBJ whole genome shotgun (WGS) entry which is preliminary data.</text>
</comment>
<dbReference type="Pfam" id="PF04015">
    <property type="entry name" value="DUF362"/>
    <property type="match status" value="1"/>
</dbReference>
<reference evidence="2" key="1">
    <citation type="journal article" date="2014" name="Front. Microbiol.">
        <title>High frequency of phylogenetically diverse reductive dehalogenase-homologous genes in deep subseafloor sedimentary metagenomes.</title>
        <authorList>
            <person name="Kawai M."/>
            <person name="Futagami T."/>
            <person name="Toyoda A."/>
            <person name="Takaki Y."/>
            <person name="Nishi S."/>
            <person name="Hori S."/>
            <person name="Arai W."/>
            <person name="Tsubouchi T."/>
            <person name="Morono Y."/>
            <person name="Uchiyama I."/>
            <person name="Ito T."/>
            <person name="Fujiyama A."/>
            <person name="Inagaki F."/>
            <person name="Takami H."/>
        </authorList>
    </citation>
    <scope>NUCLEOTIDE SEQUENCE</scope>
    <source>
        <strain evidence="2">Expedition CK06-06</strain>
    </source>
</reference>
<feature type="domain" description="DUF362" evidence="1">
    <location>
        <begin position="2"/>
        <end position="197"/>
    </location>
</feature>